<sequence>MHISLSTRMTCILLLSLLCCRLHAQQADSTRLSLHDAEKLLLEKNIPLLVQRYNIDAAKADVITAKLYDNPQVSFENVIYNQTNHKWFDLSYEGENTFQLQQVIKLAGQRNKAVKLAQQNVKMTEYQFYDLMRTLRYELRDNFFKIYYLQQSLQLFHTQVNTLEAMLKAFEDQQKKGNISMKEMLRIKSLLYDLRSDEDEVLQDLQDAQSDFKLLVRLPATAQVIPTLGDDMEQQLAKNYTYQYLLDSARNNRYDYKTAEANIEYNELNYKLQKSMAVPDLQIGFNYDKQGNFTRNYNALTLSMPLPVFNRNQGNIKLAKTMLESSKLQKVGNEDQLQQEVMNSYNTAIRTENLLGTVDPSFGNDFTKLIGEVQRNYQLRNISLLEFVDLYDAYRNSILKINTLRYNHASALEAINFSTGSLIFNPTKN</sequence>
<name>A0A327Q771_9BACT</name>
<feature type="signal peptide" evidence="2">
    <location>
        <begin position="1"/>
        <end position="24"/>
    </location>
</feature>
<comment type="caution">
    <text evidence="3">The sequence shown here is derived from an EMBL/GenBank/DDBJ whole genome shotgun (WGS) entry which is preliminary data.</text>
</comment>
<organism evidence="3 4">
    <name type="scientific">Chitinophaga skermanii</name>
    <dbReference type="NCBI Taxonomy" id="331697"/>
    <lineage>
        <taxon>Bacteria</taxon>
        <taxon>Pseudomonadati</taxon>
        <taxon>Bacteroidota</taxon>
        <taxon>Chitinophagia</taxon>
        <taxon>Chitinophagales</taxon>
        <taxon>Chitinophagaceae</taxon>
        <taxon>Chitinophaga</taxon>
    </lineage>
</organism>
<evidence type="ECO:0000313" key="3">
    <source>
        <dbReference type="EMBL" id="RAI99713.1"/>
    </source>
</evidence>
<dbReference type="PANTHER" id="PTHR30203:SF23">
    <property type="entry name" value="OUTER MEMBRANE EFFLUX PROTEIN"/>
    <property type="match status" value="1"/>
</dbReference>
<dbReference type="SUPFAM" id="SSF56954">
    <property type="entry name" value="Outer membrane efflux proteins (OEP)"/>
    <property type="match status" value="1"/>
</dbReference>
<keyword evidence="4" id="KW-1185">Reference proteome</keyword>
<dbReference type="InterPro" id="IPR003423">
    <property type="entry name" value="OMP_efflux"/>
</dbReference>
<dbReference type="Gene3D" id="1.20.1600.10">
    <property type="entry name" value="Outer membrane efflux proteins (OEP)"/>
    <property type="match status" value="1"/>
</dbReference>
<evidence type="ECO:0000256" key="2">
    <source>
        <dbReference type="SAM" id="SignalP"/>
    </source>
</evidence>
<keyword evidence="2" id="KW-0732">Signal</keyword>
<dbReference type="InterPro" id="IPR010131">
    <property type="entry name" value="MdtP/NodT-like"/>
</dbReference>
<dbReference type="RefSeq" id="WP_111599673.1">
    <property type="nucleotide sequence ID" value="NZ_QLLL01000009.1"/>
</dbReference>
<dbReference type="AlphaFoldDB" id="A0A327Q771"/>
<dbReference type="OrthoDB" id="9791261at2"/>
<evidence type="ECO:0000313" key="4">
    <source>
        <dbReference type="Proteomes" id="UP000249547"/>
    </source>
</evidence>
<dbReference type="EMBL" id="QLLL01000009">
    <property type="protein sequence ID" value="RAI99713.1"/>
    <property type="molecule type" value="Genomic_DNA"/>
</dbReference>
<feature type="chain" id="PRO_5016383418" evidence="2">
    <location>
        <begin position="25"/>
        <end position="429"/>
    </location>
</feature>
<dbReference type="Pfam" id="PF02321">
    <property type="entry name" value="OEP"/>
    <property type="match status" value="1"/>
</dbReference>
<reference evidence="3 4" key="1">
    <citation type="submission" date="2018-06" db="EMBL/GenBank/DDBJ databases">
        <title>Genomic Encyclopedia of Archaeal and Bacterial Type Strains, Phase II (KMG-II): from individual species to whole genera.</title>
        <authorList>
            <person name="Goeker M."/>
        </authorList>
    </citation>
    <scope>NUCLEOTIDE SEQUENCE [LARGE SCALE GENOMIC DNA]</scope>
    <source>
        <strain evidence="3 4">DSM 23857</strain>
    </source>
</reference>
<gene>
    <name evidence="3" type="ORF">LX64_04258</name>
</gene>
<dbReference type="Proteomes" id="UP000249547">
    <property type="component" value="Unassembled WGS sequence"/>
</dbReference>
<dbReference type="PANTHER" id="PTHR30203">
    <property type="entry name" value="OUTER MEMBRANE CATION EFFLUX PROTEIN"/>
    <property type="match status" value="1"/>
</dbReference>
<dbReference type="GO" id="GO:0015562">
    <property type="term" value="F:efflux transmembrane transporter activity"/>
    <property type="evidence" value="ECO:0007669"/>
    <property type="project" value="InterPro"/>
</dbReference>
<protein>
    <submittedName>
        <fullName evidence="3">Cobalt-zinc-cadmium efflux system outer membrane protein</fullName>
    </submittedName>
</protein>
<accession>A0A327Q771</accession>
<evidence type="ECO:0000256" key="1">
    <source>
        <dbReference type="ARBA" id="ARBA00007613"/>
    </source>
</evidence>
<proteinExistence type="inferred from homology"/>
<comment type="similarity">
    <text evidence="1">Belongs to the outer membrane factor (OMF) (TC 1.B.17) family.</text>
</comment>